<dbReference type="Proteomes" id="UP001501692">
    <property type="component" value="Unassembled WGS sequence"/>
</dbReference>
<accession>A0ABP9H8B9</accession>
<reference evidence="2" key="1">
    <citation type="journal article" date="2019" name="Int. J. Syst. Evol. Microbiol.">
        <title>The Global Catalogue of Microorganisms (GCM) 10K type strain sequencing project: providing services to taxonomists for standard genome sequencing and annotation.</title>
        <authorList>
            <consortium name="The Broad Institute Genomics Platform"/>
            <consortium name="The Broad Institute Genome Sequencing Center for Infectious Disease"/>
            <person name="Wu L."/>
            <person name="Ma J."/>
        </authorList>
    </citation>
    <scope>NUCLEOTIDE SEQUENCE [LARGE SCALE GENOMIC DNA]</scope>
    <source>
        <strain evidence="2">JCM 18287</strain>
    </source>
</reference>
<dbReference type="EMBL" id="BAABJK010000004">
    <property type="protein sequence ID" value="GAA4963750.1"/>
    <property type="molecule type" value="Genomic_DNA"/>
</dbReference>
<protein>
    <submittedName>
        <fullName evidence="1">Uncharacterized protein</fullName>
    </submittedName>
</protein>
<dbReference type="RefSeq" id="WP_345165373.1">
    <property type="nucleotide sequence ID" value="NZ_BAABJK010000004.1"/>
</dbReference>
<proteinExistence type="predicted"/>
<sequence>MKPSKEKNKFEIILFWSLPSISKIQDYKLKSSKLKEAIARLKKVELITYNNEVLKLENIGIDSGRFFGLVEFKGKMKKILLNINSIKTIILL</sequence>
<evidence type="ECO:0000313" key="1">
    <source>
        <dbReference type="EMBL" id="GAA4963750.1"/>
    </source>
</evidence>
<comment type="caution">
    <text evidence="1">The sequence shown here is derived from an EMBL/GenBank/DDBJ whole genome shotgun (WGS) entry which is preliminary data.</text>
</comment>
<gene>
    <name evidence="1" type="ORF">GCM10023315_10530</name>
</gene>
<name>A0ABP9H8B9_9FLAO</name>
<evidence type="ECO:0000313" key="2">
    <source>
        <dbReference type="Proteomes" id="UP001501692"/>
    </source>
</evidence>
<organism evidence="1 2">
    <name type="scientific">Algibacter aquimarinus</name>
    <dbReference type="NCBI Taxonomy" id="1136748"/>
    <lineage>
        <taxon>Bacteria</taxon>
        <taxon>Pseudomonadati</taxon>
        <taxon>Bacteroidota</taxon>
        <taxon>Flavobacteriia</taxon>
        <taxon>Flavobacteriales</taxon>
        <taxon>Flavobacteriaceae</taxon>
        <taxon>Algibacter</taxon>
    </lineage>
</organism>
<keyword evidence="2" id="KW-1185">Reference proteome</keyword>